<dbReference type="InterPro" id="IPR032466">
    <property type="entry name" value="Metal_Hydrolase"/>
</dbReference>
<proteinExistence type="predicted"/>
<dbReference type="RefSeq" id="WP_014435624.1">
    <property type="nucleotide sequence ID" value="NC_017080.1"/>
</dbReference>
<dbReference type="SUPFAM" id="SSF51338">
    <property type="entry name" value="Composite domain of metallo-dependent hydrolases"/>
    <property type="match status" value="1"/>
</dbReference>
<evidence type="ECO:0000313" key="4">
    <source>
        <dbReference type="Proteomes" id="UP000007881"/>
    </source>
</evidence>
<dbReference type="PANTHER" id="PTHR43794">
    <property type="entry name" value="AMINOHYDROLASE SSNA-RELATED"/>
    <property type="match status" value="1"/>
</dbReference>
<dbReference type="InterPro" id="IPR006680">
    <property type="entry name" value="Amidohydro-rel"/>
</dbReference>
<sequence>MPEAPTEPKPEPELLLAAAVCDPWGELFRPGALAVRGGEVAAWGPADDLERTWAGARRVDLGPVVVLPGMVNAHAHLDLAGRGPRPYGGDFLGWVRAEVLPMRRAAPGPALAAVRAAAAASLAAGVEAIGDVAGVPGARAALRGTGLRGVSYEEVFGLRPAAVERLAGRAAEVAAEGEAGGVAPGLQPHAPYSVSPAGYAACVGTGLRLSTHLAELAEEAELVARGTGPMRAMLGEAGLWGPELEEAYGGGRSPVAWLAPSLAAAAGRFVVAHANHVSDEDIATLAATGTSVAYCPVASAYFGHRGHRHRELLDAGVNVALGTDSVLCQPPDEPQPHGILPQVRTLLRRDGTEPATLVRMACANGFAALGLPVRTTRLLLLPVDADAGDPLRRALAGGAPPRTVALGPV</sequence>
<dbReference type="KEGG" id="phm:PSMK_02450"/>
<evidence type="ECO:0000259" key="2">
    <source>
        <dbReference type="Pfam" id="PF01979"/>
    </source>
</evidence>
<dbReference type="PANTHER" id="PTHR43794:SF11">
    <property type="entry name" value="AMIDOHYDROLASE-RELATED DOMAIN-CONTAINING PROTEIN"/>
    <property type="match status" value="1"/>
</dbReference>
<keyword evidence="1 3" id="KW-0378">Hydrolase</keyword>
<dbReference type="Pfam" id="PF01979">
    <property type="entry name" value="Amidohydro_1"/>
    <property type="match status" value="1"/>
</dbReference>
<dbReference type="InterPro" id="IPR050287">
    <property type="entry name" value="MTA/SAH_deaminase"/>
</dbReference>
<evidence type="ECO:0000313" key="3">
    <source>
        <dbReference type="EMBL" id="BAM02404.1"/>
    </source>
</evidence>
<name>I0IAW6_PHYMF</name>
<dbReference type="HOGENOM" id="CLU_012358_2_5_0"/>
<dbReference type="STRING" id="1142394.PSMK_02450"/>
<organism evidence="3 4">
    <name type="scientific">Phycisphaera mikurensis (strain NBRC 102666 / KCTC 22515 / FYK2301M01)</name>
    <dbReference type="NCBI Taxonomy" id="1142394"/>
    <lineage>
        <taxon>Bacteria</taxon>
        <taxon>Pseudomonadati</taxon>
        <taxon>Planctomycetota</taxon>
        <taxon>Phycisphaerae</taxon>
        <taxon>Phycisphaerales</taxon>
        <taxon>Phycisphaeraceae</taxon>
        <taxon>Phycisphaera</taxon>
    </lineage>
</organism>
<feature type="domain" description="Amidohydrolase-related" evidence="2">
    <location>
        <begin position="65"/>
        <end position="372"/>
    </location>
</feature>
<keyword evidence="4" id="KW-1185">Reference proteome</keyword>
<evidence type="ECO:0000256" key="1">
    <source>
        <dbReference type="ARBA" id="ARBA00022801"/>
    </source>
</evidence>
<dbReference type="AlphaFoldDB" id="I0IAW6"/>
<gene>
    <name evidence="3" type="ordered locus">PSMK_02450</name>
</gene>
<dbReference type="Proteomes" id="UP000007881">
    <property type="component" value="Chromosome"/>
</dbReference>
<dbReference type="InterPro" id="IPR011059">
    <property type="entry name" value="Metal-dep_hydrolase_composite"/>
</dbReference>
<dbReference type="GO" id="GO:0016810">
    <property type="term" value="F:hydrolase activity, acting on carbon-nitrogen (but not peptide) bonds"/>
    <property type="evidence" value="ECO:0007669"/>
    <property type="project" value="InterPro"/>
</dbReference>
<reference evidence="3 4" key="1">
    <citation type="submission" date="2012-02" db="EMBL/GenBank/DDBJ databases">
        <title>Complete genome sequence of Phycisphaera mikurensis NBRC 102666.</title>
        <authorList>
            <person name="Ankai A."/>
            <person name="Hosoyama A."/>
            <person name="Terui Y."/>
            <person name="Sekine M."/>
            <person name="Fukai R."/>
            <person name="Kato Y."/>
            <person name="Nakamura S."/>
            <person name="Yamada-Narita S."/>
            <person name="Kawakoshi A."/>
            <person name="Fukunaga Y."/>
            <person name="Yamazaki S."/>
            <person name="Fujita N."/>
        </authorList>
    </citation>
    <scope>NUCLEOTIDE SEQUENCE [LARGE SCALE GENOMIC DNA]</scope>
    <source>
        <strain evidence="4">NBRC 102666 / KCTC 22515 / FYK2301M01</strain>
    </source>
</reference>
<accession>I0IAW6</accession>
<dbReference type="SUPFAM" id="SSF51556">
    <property type="entry name" value="Metallo-dependent hydrolases"/>
    <property type="match status" value="1"/>
</dbReference>
<protein>
    <submittedName>
        <fullName evidence="3">Putative hydrolase</fullName>
    </submittedName>
</protein>
<dbReference type="EMBL" id="AP012338">
    <property type="protein sequence ID" value="BAM02404.1"/>
    <property type="molecule type" value="Genomic_DNA"/>
</dbReference>
<dbReference type="OrthoDB" id="9807210at2"/>
<dbReference type="Gene3D" id="3.20.20.140">
    <property type="entry name" value="Metal-dependent hydrolases"/>
    <property type="match status" value="1"/>
</dbReference>
<dbReference type="eggNOG" id="COG0402">
    <property type="taxonomic scope" value="Bacteria"/>
</dbReference>